<dbReference type="EMBL" id="CAVNYO010000158">
    <property type="protein sequence ID" value="CAK5270105.1"/>
    <property type="molecule type" value="Genomic_DNA"/>
</dbReference>
<gene>
    <name evidence="1" type="ORF">MYCIT1_LOCUS14264</name>
</gene>
<sequence length="109" mass="11747">MPAHLLITRPPPPPLILISIRANTHPLSPSPGHLLQIPTSGLAKPDSLHQGVLLLYTLLPLYFGLLPTDVVYCHTGLYQMPLRSSAPPLFPVRHRSLPPMSPLAGSALA</sequence>
<evidence type="ECO:0000313" key="2">
    <source>
        <dbReference type="Proteomes" id="UP001295794"/>
    </source>
</evidence>
<organism evidence="1 2">
    <name type="scientific">Mycena citricolor</name>
    <dbReference type="NCBI Taxonomy" id="2018698"/>
    <lineage>
        <taxon>Eukaryota</taxon>
        <taxon>Fungi</taxon>
        <taxon>Dikarya</taxon>
        <taxon>Basidiomycota</taxon>
        <taxon>Agaricomycotina</taxon>
        <taxon>Agaricomycetes</taxon>
        <taxon>Agaricomycetidae</taxon>
        <taxon>Agaricales</taxon>
        <taxon>Marasmiineae</taxon>
        <taxon>Mycenaceae</taxon>
        <taxon>Mycena</taxon>
    </lineage>
</organism>
<dbReference type="AlphaFoldDB" id="A0AAD2H768"/>
<reference evidence="1" key="1">
    <citation type="submission" date="2023-11" db="EMBL/GenBank/DDBJ databases">
        <authorList>
            <person name="De Vega J J."/>
            <person name="De Vega J J."/>
        </authorList>
    </citation>
    <scope>NUCLEOTIDE SEQUENCE</scope>
</reference>
<accession>A0AAD2H768</accession>
<protein>
    <submittedName>
        <fullName evidence="1">Uncharacterized protein</fullName>
    </submittedName>
</protein>
<name>A0AAD2H768_9AGAR</name>
<proteinExistence type="predicted"/>
<comment type="caution">
    <text evidence="1">The sequence shown here is derived from an EMBL/GenBank/DDBJ whole genome shotgun (WGS) entry which is preliminary data.</text>
</comment>
<evidence type="ECO:0000313" key="1">
    <source>
        <dbReference type="EMBL" id="CAK5270105.1"/>
    </source>
</evidence>
<dbReference type="Proteomes" id="UP001295794">
    <property type="component" value="Unassembled WGS sequence"/>
</dbReference>
<keyword evidence="2" id="KW-1185">Reference proteome</keyword>